<organism evidence="3 4">
    <name type="scientific">Calycomorphotria hydatis</name>
    <dbReference type="NCBI Taxonomy" id="2528027"/>
    <lineage>
        <taxon>Bacteria</taxon>
        <taxon>Pseudomonadati</taxon>
        <taxon>Planctomycetota</taxon>
        <taxon>Planctomycetia</taxon>
        <taxon>Planctomycetales</taxon>
        <taxon>Planctomycetaceae</taxon>
        <taxon>Calycomorphotria</taxon>
    </lineage>
</organism>
<dbReference type="EMBL" id="CP036316">
    <property type="protein sequence ID" value="QDT63456.1"/>
    <property type="molecule type" value="Genomic_DNA"/>
</dbReference>
<gene>
    <name evidence="3" type="ORF">V22_06780</name>
</gene>
<keyword evidence="4" id="KW-1185">Reference proteome</keyword>
<keyword evidence="1" id="KW-0408">Iron</keyword>
<dbReference type="InterPro" id="IPR007167">
    <property type="entry name" value="Fe-transptr_FeoA-like"/>
</dbReference>
<dbReference type="Pfam" id="PF04023">
    <property type="entry name" value="FeoA"/>
    <property type="match status" value="1"/>
</dbReference>
<feature type="domain" description="Ferrous iron transporter FeoA-like" evidence="2">
    <location>
        <begin position="4"/>
        <end position="75"/>
    </location>
</feature>
<protein>
    <submittedName>
        <fullName evidence="3">Ferrous iron transport protein A</fullName>
    </submittedName>
</protein>
<dbReference type="GO" id="GO:0046914">
    <property type="term" value="F:transition metal ion binding"/>
    <property type="evidence" value="ECO:0007669"/>
    <property type="project" value="InterPro"/>
</dbReference>
<evidence type="ECO:0000313" key="4">
    <source>
        <dbReference type="Proteomes" id="UP000319976"/>
    </source>
</evidence>
<accession>A0A517T4Z8</accession>
<dbReference type="InterPro" id="IPR052713">
    <property type="entry name" value="FeoA"/>
</dbReference>
<proteinExistence type="predicted"/>
<sequence length="75" mass="8260">MAERTLRNLAVGDSAVIRDIQGTDSIAVRLMEMGLIAGEPIEFIRAAPLGDPLEFRVRGYTISLRSTEAERVTIE</sequence>
<reference evidence="3 4" key="1">
    <citation type="submission" date="2019-02" db="EMBL/GenBank/DDBJ databases">
        <title>Deep-cultivation of Planctomycetes and their phenomic and genomic characterization uncovers novel biology.</title>
        <authorList>
            <person name="Wiegand S."/>
            <person name="Jogler M."/>
            <person name="Boedeker C."/>
            <person name="Pinto D."/>
            <person name="Vollmers J."/>
            <person name="Rivas-Marin E."/>
            <person name="Kohn T."/>
            <person name="Peeters S.H."/>
            <person name="Heuer A."/>
            <person name="Rast P."/>
            <person name="Oberbeckmann S."/>
            <person name="Bunk B."/>
            <person name="Jeske O."/>
            <person name="Meyerdierks A."/>
            <person name="Storesund J.E."/>
            <person name="Kallscheuer N."/>
            <person name="Luecker S."/>
            <person name="Lage O.M."/>
            <person name="Pohl T."/>
            <person name="Merkel B.J."/>
            <person name="Hornburger P."/>
            <person name="Mueller R.-W."/>
            <person name="Bruemmer F."/>
            <person name="Labrenz M."/>
            <person name="Spormann A.M."/>
            <person name="Op den Camp H."/>
            <person name="Overmann J."/>
            <person name="Amann R."/>
            <person name="Jetten M.S.M."/>
            <person name="Mascher T."/>
            <person name="Medema M.H."/>
            <person name="Devos D.P."/>
            <person name="Kaster A.-K."/>
            <person name="Ovreas L."/>
            <person name="Rohde M."/>
            <person name="Galperin M.Y."/>
            <person name="Jogler C."/>
        </authorList>
    </citation>
    <scope>NUCLEOTIDE SEQUENCE [LARGE SCALE GENOMIC DNA]</scope>
    <source>
        <strain evidence="3 4">V22</strain>
    </source>
</reference>
<evidence type="ECO:0000313" key="3">
    <source>
        <dbReference type="EMBL" id="QDT63456.1"/>
    </source>
</evidence>
<dbReference type="SMART" id="SM00899">
    <property type="entry name" value="FeoA"/>
    <property type="match status" value="1"/>
</dbReference>
<evidence type="ECO:0000259" key="2">
    <source>
        <dbReference type="SMART" id="SM00899"/>
    </source>
</evidence>
<dbReference type="AlphaFoldDB" id="A0A517T4Z8"/>
<dbReference type="OrthoDB" id="9811076at2"/>
<dbReference type="PANTHER" id="PTHR42954:SF2">
    <property type="entry name" value="FE(2+) TRANSPORT PROTEIN A"/>
    <property type="match status" value="1"/>
</dbReference>
<dbReference type="InterPro" id="IPR038157">
    <property type="entry name" value="FeoA_core_dom"/>
</dbReference>
<evidence type="ECO:0000256" key="1">
    <source>
        <dbReference type="ARBA" id="ARBA00023004"/>
    </source>
</evidence>
<dbReference type="SUPFAM" id="SSF50037">
    <property type="entry name" value="C-terminal domain of transcriptional repressors"/>
    <property type="match status" value="1"/>
</dbReference>
<dbReference type="Proteomes" id="UP000319976">
    <property type="component" value="Chromosome"/>
</dbReference>
<dbReference type="InterPro" id="IPR008988">
    <property type="entry name" value="Transcriptional_repressor_C"/>
</dbReference>
<dbReference type="KEGG" id="chya:V22_06780"/>
<dbReference type="RefSeq" id="WP_145259786.1">
    <property type="nucleotide sequence ID" value="NZ_CP036316.1"/>
</dbReference>
<name>A0A517T4Z8_9PLAN</name>
<dbReference type="PANTHER" id="PTHR42954">
    <property type="entry name" value="FE(2+) TRANSPORT PROTEIN A"/>
    <property type="match status" value="1"/>
</dbReference>
<dbReference type="Gene3D" id="2.30.30.90">
    <property type="match status" value="1"/>
</dbReference>